<dbReference type="GO" id="GO:0070095">
    <property type="term" value="F:fructose-6-phosphate binding"/>
    <property type="evidence" value="ECO:0007669"/>
    <property type="project" value="TreeGrafter"/>
</dbReference>
<keyword evidence="9" id="KW-1185">Reference proteome</keyword>
<dbReference type="Gene3D" id="1.10.8.1080">
    <property type="match status" value="1"/>
</dbReference>
<keyword evidence="4" id="KW-0119">Carbohydrate metabolism</keyword>
<dbReference type="SUPFAM" id="SSF53697">
    <property type="entry name" value="SIS domain"/>
    <property type="match status" value="1"/>
</dbReference>
<gene>
    <name evidence="8" type="ORF">Z518_01214</name>
</gene>
<dbReference type="STRING" id="1442369.A0A0D2HHJ6"/>
<dbReference type="InterPro" id="IPR043129">
    <property type="entry name" value="ATPase_NBD"/>
</dbReference>
<evidence type="ECO:0000256" key="3">
    <source>
        <dbReference type="ARBA" id="ARBA00014974"/>
    </source>
</evidence>
<organism evidence="8 9">
    <name type="scientific">Rhinocladiella mackenziei CBS 650.93</name>
    <dbReference type="NCBI Taxonomy" id="1442369"/>
    <lineage>
        <taxon>Eukaryota</taxon>
        <taxon>Fungi</taxon>
        <taxon>Dikarya</taxon>
        <taxon>Ascomycota</taxon>
        <taxon>Pezizomycotina</taxon>
        <taxon>Eurotiomycetes</taxon>
        <taxon>Chaetothyriomycetidae</taxon>
        <taxon>Chaetothyriales</taxon>
        <taxon>Herpotrichiellaceae</taxon>
        <taxon>Rhinocladiella</taxon>
    </lineage>
</organism>
<dbReference type="GO" id="GO:0004857">
    <property type="term" value="F:enzyme inhibitor activity"/>
    <property type="evidence" value="ECO:0007669"/>
    <property type="project" value="TreeGrafter"/>
</dbReference>
<dbReference type="GO" id="GO:0019899">
    <property type="term" value="F:enzyme binding"/>
    <property type="evidence" value="ECO:0007669"/>
    <property type="project" value="TreeGrafter"/>
</dbReference>
<proteinExistence type="inferred from homology"/>
<evidence type="ECO:0000259" key="7">
    <source>
        <dbReference type="Pfam" id="PF22645"/>
    </source>
</evidence>
<dbReference type="InterPro" id="IPR046348">
    <property type="entry name" value="SIS_dom_sf"/>
</dbReference>
<sequence>MSASVDLAGLQTERRNPNSVDIDQISTVELCQIINREDATIAKAGSKCVPVIATAIDVLAALLGVLDASEIPPAYSAPEGQFVGLIAGGDDALRHAQEGAEDDVDAAVRDLEALELDGKVDSLVGIASHALCPELHIMVDLKATNLKLQQRSRNILRSICGSSCPSSDSELDDRLKSCGRSTKLAIAALSLGVPVSEAKQRLAEAGGVLATVLTKPVSDMTADSVLCIDGGGSKCAAVIMSPDGTKGYGEAGGCNVTDVGVEAAILSISLAIQRASDSHPILRGEIWRPHLFSPIWAALAGHDRKDIATSFDKSLENMFKRPLGAKLKVANDIELLATSAAEKHTLGSAVVLVAGTGSVAMSYTREPAGLVRTGRSGGWGHPLGDDGSSFDTGRQGVRFALRALDEFNHRQNGVAEATIQAPLAQRILKHFRPKGTDTLDFDLLSAVLASSSDQEKKRLIAEAAQIVIEASPEDTEAKAIVRNAVCSLVSTLDPIISSPRFDPAMSILVLAGGLMQSSIFGQTVKN</sequence>
<dbReference type="InterPro" id="IPR040190">
    <property type="entry name" value="MURQ/GCKR"/>
</dbReference>
<dbReference type="GO" id="GO:0005654">
    <property type="term" value="C:nucleoplasm"/>
    <property type="evidence" value="ECO:0007669"/>
    <property type="project" value="TreeGrafter"/>
</dbReference>
<dbReference type="GO" id="GO:1901135">
    <property type="term" value="P:carbohydrate derivative metabolic process"/>
    <property type="evidence" value="ECO:0007669"/>
    <property type="project" value="InterPro"/>
</dbReference>
<dbReference type="GO" id="GO:0005829">
    <property type="term" value="C:cytosol"/>
    <property type="evidence" value="ECO:0007669"/>
    <property type="project" value="TreeGrafter"/>
</dbReference>
<dbReference type="GO" id="GO:0009750">
    <property type="term" value="P:response to fructose"/>
    <property type="evidence" value="ECO:0007669"/>
    <property type="project" value="TreeGrafter"/>
</dbReference>
<dbReference type="GO" id="GO:0045127">
    <property type="term" value="F:N-acetylglucosamine kinase activity"/>
    <property type="evidence" value="ECO:0007669"/>
    <property type="project" value="UniProtKB-EC"/>
</dbReference>
<dbReference type="HOGENOM" id="CLU_022562_0_0_1"/>
<name>A0A0D2HHJ6_9EURO</name>
<dbReference type="RefSeq" id="XP_013277269.1">
    <property type="nucleotide sequence ID" value="XM_013421815.1"/>
</dbReference>
<dbReference type="SUPFAM" id="SSF53067">
    <property type="entry name" value="Actin-like ATPase domain"/>
    <property type="match status" value="2"/>
</dbReference>
<dbReference type="Proteomes" id="UP000053617">
    <property type="component" value="Unassembled WGS sequence"/>
</dbReference>
<evidence type="ECO:0000256" key="1">
    <source>
        <dbReference type="ARBA" id="ARBA00006198"/>
    </source>
</evidence>
<dbReference type="Gene3D" id="3.30.420.40">
    <property type="match status" value="2"/>
</dbReference>
<evidence type="ECO:0000313" key="8">
    <source>
        <dbReference type="EMBL" id="KIX10133.1"/>
    </source>
</evidence>
<dbReference type="EC" id="2.7.1.59" evidence="2"/>
<dbReference type="VEuPathDB" id="FungiDB:Z518_01214"/>
<evidence type="ECO:0000256" key="5">
    <source>
        <dbReference type="ARBA" id="ARBA00031123"/>
    </source>
</evidence>
<comment type="similarity">
    <text evidence="1">Belongs to the eukaryotic-type N-acetylglucosamine kinase family.</text>
</comment>
<dbReference type="OrthoDB" id="311172at2759"/>
<evidence type="ECO:0000256" key="4">
    <source>
        <dbReference type="ARBA" id="ARBA00023277"/>
    </source>
</evidence>
<dbReference type="GO" id="GO:0042593">
    <property type="term" value="P:glucose homeostasis"/>
    <property type="evidence" value="ECO:0007669"/>
    <property type="project" value="TreeGrafter"/>
</dbReference>
<dbReference type="GO" id="GO:0030246">
    <property type="term" value="F:carbohydrate binding"/>
    <property type="evidence" value="ECO:0007669"/>
    <property type="project" value="TreeGrafter"/>
</dbReference>
<dbReference type="EMBL" id="KN847475">
    <property type="protein sequence ID" value="KIX10133.1"/>
    <property type="molecule type" value="Genomic_DNA"/>
</dbReference>
<feature type="domain" description="ATPase BadF/BadG/BcrA/BcrD type" evidence="6">
    <location>
        <begin position="228"/>
        <end position="518"/>
    </location>
</feature>
<evidence type="ECO:0000259" key="6">
    <source>
        <dbReference type="Pfam" id="PF01869"/>
    </source>
</evidence>
<protein>
    <recommendedName>
        <fullName evidence="3">N-acetyl-D-glucosamine kinase</fullName>
        <ecNumber evidence="2">2.7.1.59</ecNumber>
    </recommendedName>
    <alternativeName>
        <fullName evidence="5">GlcNAc kinase</fullName>
    </alternativeName>
</protein>
<dbReference type="PANTHER" id="PTHR10088">
    <property type="entry name" value="GLUCOKINASE REGULATORY PROTEIN"/>
    <property type="match status" value="1"/>
</dbReference>
<evidence type="ECO:0000256" key="2">
    <source>
        <dbReference type="ARBA" id="ARBA00012122"/>
    </source>
</evidence>
<dbReference type="PANTHER" id="PTHR10088:SF4">
    <property type="entry name" value="GLUCOKINASE REGULATORY PROTEIN"/>
    <property type="match status" value="1"/>
</dbReference>
<dbReference type="Gene3D" id="3.40.50.10490">
    <property type="entry name" value="Glucose-6-phosphate isomerase like protein, domain 1"/>
    <property type="match status" value="1"/>
</dbReference>
<dbReference type="AlphaFoldDB" id="A0A0D2HHJ6"/>
<dbReference type="Pfam" id="PF22645">
    <property type="entry name" value="GKRP_SIS_N"/>
    <property type="match status" value="1"/>
</dbReference>
<feature type="domain" description="SIS" evidence="7">
    <location>
        <begin position="69"/>
        <end position="131"/>
    </location>
</feature>
<dbReference type="InterPro" id="IPR002731">
    <property type="entry name" value="ATPase_BadF"/>
</dbReference>
<accession>A0A0D2HHJ6</accession>
<dbReference type="InterPro" id="IPR001347">
    <property type="entry name" value="SIS_dom"/>
</dbReference>
<evidence type="ECO:0000313" key="9">
    <source>
        <dbReference type="Proteomes" id="UP000053617"/>
    </source>
</evidence>
<dbReference type="GeneID" id="25289285"/>
<dbReference type="Pfam" id="PF01869">
    <property type="entry name" value="BcrAD_BadFG"/>
    <property type="match status" value="1"/>
</dbReference>
<reference evidence="8 9" key="1">
    <citation type="submission" date="2015-01" db="EMBL/GenBank/DDBJ databases">
        <title>The Genome Sequence of Rhinocladiella mackenzie CBS 650.93.</title>
        <authorList>
            <consortium name="The Broad Institute Genomics Platform"/>
            <person name="Cuomo C."/>
            <person name="de Hoog S."/>
            <person name="Gorbushina A."/>
            <person name="Stielow B."/>
            <person name="Teixiera M."/>
            <person name="Abouelleil A."/>
            <person name="Chapman S.B."/>
            <person name="Priest M."/>
            <person name="Young S.K."/>
            <person name="Wortman J."/>
            <person name="Nusbaum C."/>
            <person name="Birren B."/>
        </authorList>
    </citation>
    <scope>NUCLEOTIDE SEQUENCE [LARGE SCALE GENOMIC DNA]</scope>
    <source>
        <strain evidence="8 9">CBS 650.93</strain>
    </source>
</reference>